<feature type="transmembrane region" description="Helical" evidence="2">
    <location>
        <begin position="548"/>
        <end position="569"/>
    </location>
</feature>
<proteinExistence type="predicted"/>
<gene>
    <name evidence="4" type="ORF">CcCBS67573_g07074</name>
</gene>
<dbReference type="InterPro" id="IPR000595">
    <property type="entry name" value="cNMP-bd_dom"/>
</dbReference>
<dbReference type="PROSITE" id="PS00889">
    <property type="entry name" value="CNMP_BINDING_2"/>
    <property type="match status" value="1"/>
</dbReference>
<dbReference type="PROSITE" id="PS50042">
    <property type="entry name" value="CNMP_BINDING_3"/>
    <property type="match status" value="1"/>
</dbReference>
<reference evidence="4 5" key="1">
    <citation type="journal article" date="2019" name="Sci. Rep.">
        <title>Comparative genomics of chytrid fungi reveal insights into the obligate biotrophic and pathogenic lifestyle of Synchytrium endobioticum.</title>
        <authorList>
            <person name="van de Vossenberg B.T.L.H."/>
            <person name="Warris S."/>
            <person name="Nguyen H.D.T."/>
            <person name="van Gent-Pelzer M.P.E."/>
            <person name="Joly D.L."/>
            <person name="van de Geest H.C."/>
            <person name="Bonants P.J.M."/>
            <person name="Smith D.S."/>
            <person name="Levesque C.A."/>
            <person name="van der Lee T.A.J."/>
        </authorList>
    </citation>
    <scope>NUCLEOTIDE SEQUENCE [LARGE SCALE GENOMIC DNA]</scope>
    <source>
        <strain evidence="4 5">CBS 675.73</strain>
    </source>
</reference>
<dbReference type="GO" id="GO:0035725">
    <property type="term" value="P:sodium ion transmembrane transport"/>
    <property type="evidence" value="ECO:0007669"/>
    <property type="project" value="TreeGrafter"/>
</dbReference>
<dbReference type="GO" id="GO:0005249">
    <property type="term" value="F:voltage-gated potassium channel activity"/>
    <property type="evidence" value="ECO:0007669"/>
    <property type="project" value="TreeGrafter"/>
</dbReference>
<feature type="region of interest" description="Disordered" evidence="1">
    <location>
        <begin position="349"/>
        <end position="388"/>
    </location>
</feature>
<dbReference type="InterPro" id="IPR014710">
    <property type="entry name" value="RmlC-like_jellyroll"/>
</dbReference>
<dbReference type="AlphaFoldDB" id="A0A507EZH4"/>
<evidence type="ECO:0000256" key="2">
    <source>
        <dbReference type="SAM" id="Phobius"/>
    </source>
</evidence>
<keyword evidence="5" id="KW-1185">Reference proteome</keyword>
<evidence type="ECO:0000313" key="5">
    <source>
        <dbReference type="Proteomes" id="UP000320333"/>
    </source>
</evidence>
<comment type="caution">
    <text evidence="4">The sequence shown here is derived from an EMBL/GenBank/DDBJ whole genome shotgun (WGS) entry which is preliminary data.</text>
</comment>
<evidence type="ECO:0000256" key="1">
    <source>
        <dbReference type="SAM" id="MobiDB-lite"/>
    </source>
</evidence>
<evidence type="ECO:0000313" key="4">
    <source>
        <dbReference type="EMBL" id="TPX68790.1"/>
    </source>
</evidence>
<dbReference type="GO" id="GO:0003254">
    <property type="term" value="P:regulation of membrane depolarization"/>
    <property type="evidence" value="ECO:0007669"/>
    <property type="project" value="TreeGrafter"/>
</dbReference>
<dbReference type="Gene3D" id="1.10.287.630">
    <property type="entry name" value="Helix hairpin bin"/>
    <property type="match status" value="1"/>
</dbReference>
<dbReference type="Gene3D" id="2.60.120.10">
    <property type="entry name" value="Jelly Rolls"/>
    <property type="match status" value="1"/>
</dbReference>
<dbReference type="EMBL" id="QEAP01000342">
    <property type="protein sequence ID" value="TPX68790.1"/>
    <property type="molecule type" value="Genomic_DNA"/>
</dbReference>
<dbReference type="InterPro" id="IPR018490">
    <property type="entry name" value="cNMP-bd_dom_sf"/>
</dbReference>
<dbReference type="CDD" id="cd00038">
    <property type="entry name" value="CAP_ED"/>
    <property type="match status" value="1"/>
</dbReference>
<dbReference type="PANTHER" id="PTHR45689:SF5">
    <property type="entry name" value="I[[H]] CHANNEL, ISOFORM E"/>
    <property type="match status" value="1"/>
</dbReference>
<keyword evidence="2" id="KW-0472">Membrane</keyword>
<name>A0A507EZH4_9FUNG</name>
<protein>
    <recommendedName>
        <fullName evidence="3">Cyclic nucleotide-binding domain-containing protein</fullName>
    </recommendedName>
</protein>
<feature type="domain" description="Cyclic nucleotide-binding" evidence="3">
    <location>
        <begin position="660"/>
        <end position="764"/>
    </location>
</feature>
<dbReference type="GO" id="GO:0098855">
    <property type="term" value="C:HCN channel complex"/>
    <property type="evidence" value="ECO:0007669"/>
    <property type="project" value="TreeGrafter"/>
</dbReference>
<dbReference type="SUPFAM" id="SSF51206">
    <property type="entry name" value="cAMP-binding domain-like"/>
    <property type="match status" value="1"/>
</dbReference>
<feature type="region of interest" description="Disordered" evidence="1">
    <location>
        <begin position="53"/>
        <end position="88"/>
    </location>
</feature>
<dbReference type="Proteomes" id="UP000320333">
    <property type="component" value="Unassembled WGS sequence"/>
</dbReference>
<accession>A0A507EZH4</accession>
<feature type="transmembrane region" description="Helical" evidence="2">
    <location>
        <begin position="491"/>
        <end position="512"/>
    </location>
</feature>
<sequence length="784" mass="87749">MPQAPLQNIDSIIFDLENVASYCQNALNQCQGVLDLLRATQGTRHARPLHHHTPVASNHQLPSSHQLPSNHHLSAGTSLLGGTSRDHDSRKSFVDLGIRWDAEDYNTNQGIEASIFDLSTKHRNGPPSNGAASAASTDSNCNLSGADQAGVIRRPTVKSIMINMRRSVGGHEPATTAPPASPVPPFANRKEKMTGLRGYAPDHHTSLQPNEYRWSGTSPTTSLGRIDKPTGLPSFAMEVIGVSDDSMHHKFKNATPKKSNDSFEVPQKSRSTIATVEVERVEPNTCSFVTGSAFRLPFIERTASFTSSVEVVCPDSARSEVLQGFHATALKIEEEEEMDSVVYPSPKGLTQHPSFSHSIHRSKDRPKGVSAASISLSPVDEKEESRLPPPRKSLVMTTLRRLPKKPRRPPAENFKWYYLWFLLPAYDHKGNYLQIESFEAKDLENLSFRRNGLHPRSIFNTSWDLLATVLFVLIVWFVPYFISFDIVEDHAFGISMITSVVFAVDALVSVFTPIPQIAPSTLCSTREYEMMRPSLGEWVKVKLLENLLFIPLAVYATFLGAISSATLSVNPAGRLYAQKVDELNDYVKWKNLSAETEKRLLRYYETKYRGKYFEEESLLAEMNESLRAEILLQNTKSLIENVPFLKRKENDGRDEIFMGRIATALRSQYYVEGDYVTKQGENGQDMFFILSGKLDVFVDGVKKVSLFDGAYIGEVALISKVLRTATVQAAKPSILYRLTYTDFHEVLSEFPDMKARIQALASEREQIVLARELSNVQAVEEEKE</sequence>
<evidence type="ECO:0000259" key="3">
    <source>
        <dbReference type="PROSITE" id="PS50042"/>
    </source>
</evidence>
<keyword evidence="2" id="KW-0812">Transmembrane</keyword>
<dbReference type="InterPro" id="IPR051413">
    <property type="entry name" value="K/Na_HCN_channel"/>
</dbReference>
<dbReference type="OrthoDB" id="421226at2759"/>
<keyword evidence="2" id="KW-1133">Transmembrane helix</keyword>
<feature type="compositionally biased region" description="Polar residues" evidence="1">
    <location>
        <begin position="55"/>
        <end position="81"/>
    </location>
</feature>
<dbReference type="SMART" id="SM00100">
    <property type="entry name" value="cNMP"/>
    <property type="match status" value="1"/>
</dbReference>
<organism evidence="4 5">
    <name type="scientific">Chytriomyces confervae</name>
    <dbReference type="NCBI Taxonomy" id="246404"/>
    <lineage>
        <taxon>Eukaryota</taxon>
        <taxon>Fungi</taxon>
        <taxon>Fungi incertae sedis</taxon>
        <taxon>Chytridiomycota</taxon>
        <taxon>Chytridiomycota incertae sedis</taxon>
        <taxon>Chytridiomycetes</taxon>
        <taxon>Chytridiales</taxon>
        <taxon>Chytriomycetaceae</taxon>
        <taxon>Chytriomyces</taxon>
    </lineage>
</organism>
<feature type="region of interest" description="Disordered" evidence="1">
    <location>
        <begin position="203"/>
        <end position="229"/>
    </location>
</feature>
<dbReference type="PANTHER" id="PTHR45689">
    <property type="entry name" value="I[[H]] CHANNEL, ISOFORM E"/>
    <property type="match status" value="1"/>
</dbReference>
<dbReference type="InterPro" id="IPR018488">
    <property type="entry name" value="cNMP-bd_CS"/>
</dbReference>
<feature type="transmembrane region" description="Helical" evidence="2">
    <location>
        <begin position="465"/>
        <end position="484"/>
    </location>
</feature>
<dbReference type="Pfam" id="PF00027">
    <property type="entry name" value="cNMP_binding"/>
    <property type="match status" value="1"/>
</dbReference>